<dbReference type="PANTHER" id="PTHR43806">
    <property type="entry name" value="PEPTIDASE S8"/>
    <property type="match status" value="1"/>
</dbReference>
<evidence type="ECO:0000256" key="1">
    <source>
        <dbReference type="ARBA" id="ARBA00011073"/>
    </source>
</evidence>
<name>A0A326U699_THEHA</name>
<dbReference type="InterPro" id="IPR036852">
    <property type="entry name" value="Peptidase_S8/S53_dom_sf"/>
</dbReference>
<evidence type="ECO:0000256" key="3">
    <source>
        <dbReference type="ARBA" id="ARBA00022801"/>
    </source>
</evidence>
<dbReference type="GO" id="GO:0006508">
    <property type="term" value="P:proteolysis"/>
    <property type="evidence" value="ECO:0007669"/>
    <property type="project" value="UniProtKB-KW"/>
</dbReference>
<dbReference type="EMBL" id="QKUF01000008">
    <property type="protein sequence ID" value="PZW29496.1"/>
    <property type="molecule type" value="Genomic_DNA"/>
</dbReference>
<dbReference type="OrthoDB" id="9798386at2"/>
<dbReference type="PROSITE" id="PS00136">
    <property type="entry name" value="SUBTILASE_ASP"/>
    <property type="match status" value="1"/>
</dbReference>
<dbReference type="InterPro" id="IPR023827">
    <property type="entry name" value="Peptidase_S8_Asp-AS"/>
</dbReference>
<dbReference type="Proteomes" id="UP000248806">
    <property type="component" value="Unassembled WGS sequence"/>
</dbReference>
<keyword evidence="4 6" id="KW-0720">Serine protease</keyword>
<comment type="similarity">
    <text evidence="1 6 7">Belongs to the peptidase S8 family.</text>
</comment>
<proteinExistence type="inferred from homology"/>
<dbReference type="SUPFAM" id="SSF52743">
    <property type="entry name" value="Subtilisin-like"/>
    <property type="match status" value="1"/>
</dbReference>
<dbReference type="InterPro" id="IPR050131">
    <property type="entry name" value="Peptidase_S8_subtilisin-like"/>
</dbReference>
<evidence type="ECO:0000256" key="5">
    <source>
        <dbReference type="PIRSR" id="PIRSR615500-1"/>
    </source>
</evidence>
<evidence type="ECO:0000313" key="10">
    <source>
        <dbReference type="Proteomes" id="UP000248806"/>
    </source>
</evidence>
<feature type="active site" description="Charge relay system" evidence="5 6">
    <location>
        <position position="467"/>
    </location>
</feature>
<comment type="caution">
    <text evidence="9">The sequence shown here is derived from an EMBL/GenBank/DDBJ whole genome shotgun (WGS) entry which is preliminary data.</text>
</comment>
<feature type="active site" description="Charge relay system" evidence="5 6">
    <location>
        <position position="160"/>
    </location>
</feature>
<feature type="active site" description="Charge relay system" evidence="5 6">
    <location>
        <position position="205"/>
    </location>
</feature>
<reference evidence="9 10" key="1">
    <citation type="submission" date="2018-06" db="EMBL/GenBank/DDBJ databases">
        <title>Genomic Encyclopedia of Archaeal and Bacterial Type Strains, Phase II (KMG-II): from individual species to whole genera.</title>
        <authorList>
            <person name="Goeker M."/>
        </authorList>
    </citation>
    <scope>NUCLEOTIDE SEQUENCE [LARGE SCALE GENOMIC DNA]</scope>
    <source>
        <strain evidence="9 10">ATCC BAA-1881</strain>
    </source>
</reference>
<dbReference type="InterPro" id="IPR023828">
    <property type="entry name" value="Peptidase_S8_Ser-AS"/>
</dbReference>
<dbReference type="Gene3D" id="3.40.50.200">
    <property type="entry name" value="Peptidase S8/S53 domain"/>
    <property type="match status" value="1"/>
</dbReference>
<gene>
    <name evidence="9" type="ORF">EI42_02792</name>
</gene>
<dbReference type="InterPro" id="IPR015500">
    <property type="entry name" value="Peptidase_S8_subtilisin-rel"/>
</dbReference>
<evidence type="ECO:0000256" key="4">
    <source>
        <dbReference type="ARBA" id="ARBA00022825"/>
    </source>
</evidence>
<evidence type="ECO:0000256" key="7">
    <source>
        <dbReference type="RuleBase" id="RU003355"/>
    </source>
</evidence>
<dbReference type="InterPro" id="IPR000209">
    <property type="entry name" value="Peptidase_S8/S53_dom"/>
</dbReference>
<accession>A0A326U699</accession>
<keyword evidence="10" id="KW-1185">Reference proteome</keyword>
<dbReference type="RefSeq" id="WP_111322929.1">
    <property type="nucleotide sequence ID" value="NZ_BIFX01000001.1"/>
</dbReference>
<keyword evidence="2 6" id="KW-0645">Protease</keyword>
<dbReference type="PANTHER" id="PTHR43806:SF11">
    <property type="entry name" value="CEREVISIN-RELATED"/>
    <property type="match status" value="1"/>
</dbReference>
<dbReference type="PRINTS" id="PR00723">
    <property type="entry name" value="SUBTILISIN"/>
</dbReference>
<evidence type="ECO:0000259" key="8">
    <source>
        <dbReference type="Pfam" id="PF00082"/>
    </source>
</evidence>
<feature type="domain" description="Peptidase S8/S53" evidence="8">
    <location>
        <begin position="153"/>
        <end position="500"/>
    </location>
</feature>
<protein>
    <submittedName>
        <fullName evidence="9">Subtilase family protein</fullName>
    </submittedName>
</protein>
<dbReference type="GO" id="GO:0004252">
    <property type="term" value="F:serine-type endopeptidase activity"/>
    <property type="evidence" value="ECO:0007669"/>
    <property type="project" value="UniProtKB-UniRule"/>
</dbReference>
<evidence type="ECO:0000313" key="9">
    <source>
        <dbReference type="EMBL" id="PZW29496.1"/>
    </source>
</evidence>
<evidence type="ECO:0000256" key="2">
    <source>
        <dbReference type="ARBA" id="ARBA00022670"/>
    </source>
</evidence>
<dbReference type="Pfam" id="PF00082">
    <property type="entry name" value="Peptidase_S8"/>
    <property type="match status" value="1"/>
</dbReference>
<sequence length="550" mass="59446">MQGMRKTIGVLLLISLSFLGALALLPQRVQAVSPEQNYILRYDDASRIDMQNLTRSGHRVVHDLRQAGILVVRSHSPEQLQRLPGLGDLIQDRPQQMLPQHEFVTAYSAPELHAGARQNEQGCASVSTYCALQWDLKRIHVPEAWRVTQGSPTITVAVLDTGITSSHEQVGANYDKAASRSFVQPSLECALDKGNTSSLEDMNGHGTWVATHIAGKNGLRMTGIAPQTRLINLRTLNACGTGFHSWFFAAMLYANTVGARVVNLSLGSYICADGVVKESYYCNTQEKAQNGPSLWRTYTQVVRYLLDHNTLVVAAAGNEHVNLDKDGRVLNKSSVGYAVQANNPANSLYGTREVPAGLPGVIAVAAINRITAIGQPGETRHGQFGAGKRDQLAFYSNYGGRIDLAAPGGARNYNVPQFDCVNNNTKCSRLDFSSPTQADNPGVFGAYGVNASGQPCSNCYAFLQGTSMAAPQVTGVAALALAAHPEMTAWELAAWLKDSYTWYHDPNATPPAADMPNSPYTNYNINYSGKGLPEWKLGVGVIDAARAVRP</sequence>
<dbReference type="AlphaFoldDB" id="A0A326U699"/>
<dbReference type="PROSITE" id="PS00138">
    <property type="entry name" value="SUBTILASE_SER"/>
    <property type="match status" value="1"/>
</dbReference>
<keyword evidence="3 6" id="KW-0378">Hydrolase</keyword>
<evidence type="ECO:0000256" key="6">
    <source>
        <dbReference type="PROSITE-ProRule" id="PRU01240"/>
    </source>
</evidence>
<dbReference type="PROSITE" id="PS51892">
    <property type="entry name" value="SUBTILASE"/>
    <property type="match status" value="1"/>
</dbReference>
<organism evidence="9 10">
    <name type="scientific">Thermosporothrix hazakensis</name>
    <dbReference type="NCBI Taxonomy" id="644383"/>
    <lineage>
        <taxon>Bacteria</taxon>
        <taxon>Bacillati</taxon>
        <taxon>Chloroflexota</taxon>
        <taxon>Ktedonobacteria</taxon>
        <taxon>Ktedonobacterales</taxon>
        <taxon>Thermosporotrichaceae</taxon>
        <taxon>Thermosporothrix</taxon>
    </lineage>
</organism>